<evidence type="ECO:0000313" key="2">
    <source>
        <dbReference type="EMBL" id="CAD8117455.1"/>
    </source>
</evidence>
<keyword evidence="1" id="KW-0472">Membrane</keyword>
<keyword evidence="1" id="KW-1133">Transmembrane helix</keyword>
<dbReference type="EMBL" id="CAJJDN010000114">
    <property type="protein sequence ID" value="CAD8117455.1"/>
    <property type="molecule type" value="Genomic_DNA"/>
</dbReference>
<dbReference type="AlphaFoldDB" id="A0A8S1QRF4"/>
<evidence type="ECO:0000313" key="3">
    <source>
        <dbReference type="Proteomes" id="UP000692954"/>
    </source>
</evidence>
<dbReference type="Proteomes" id="UP000692954">
    <property type="component" value="Unassembled WGS sequence"/>
</dbReference>
<keyword evidence="1" id="KW-0812">Transmembrane</keyword>
<sequence>MYTSYEKNQPNEPLNYIVDSLENNQTQYSQQFSVESIENDQKFKDSLKRADYISSVYAALVIENFIILAVILLGLYSQLQFGLITKNSNIKDYCYCETQKAQECDNGCLISQKDNYEIIPTSLFYIFLIIGAILQIWLNYGIIYILKNVINYNVFLLCINDLNHLHIDYLQFWNCLDLIGWVNAFVIISCYAFYTMKTKSEINYGSIIHSQKLSRALFIFTPTLLFLIAFSTMAKY</sequence>
<protein>
    <recommendedName>
        <fullName evidence="4">Transmembrane protein</fullName>
    </recommendedName>
</protein>
<feature type="transmembrane region" description="Helical" evidence="1">
    <location>
        <begin position="123"/>
        <end position="146"/>
    </location>
</feature>
<organism evidence="2 3">
    <name type="scientific">Paramecium sonneborni</name>
    <dbReference type="NCBI Taxonomy" id="65129"/>
    <lineage>
        <taxon>Eukaryota</taxon>
        <taxon>Sar</taxon>
        <taxon>Alveolata</taxon>
        <taxon>Ciliophora</taxon>
        <taxon>Intramacronucleata</taxon>
        <taxon>Oligohymenophorea</taxon>
        <taxon>Peniculida</taxon>
        <taxon>Parameciidae</taxon>
        <taxon>Paramecium</taxon>
    </lineage>
</organism>
<proteinExistence type="predicted"/>
<accession>A0A8S1QRF4</accession>
<reference evidence="2" key="1">
    <citation type="submission" date="2021-01" db="EMBL/GenBank/DDBJ databases">
        <authorList>
            <consortium name="Genoscope - CEA"/>
            <person name="William W."/>
        </authorList>
    </citation>
    <scope>NUCLEOTIDE SEQUENCE</scope>
</reference>
<feature type="transmembrane region" description="Helical" evidence="1">
    <location>
        <begin position="52"/>
        <end position="76"/>
    </location>
</feature>
<feature type="transmembrane region" description="Helical" evidence="1">
    <location>
        <begin position="216"/>
        <end position="234"/>
    </location>
</feature>
<name>A0A8S1QRF4_9CILI</name>
<gene>
    <name evidence="2" type="ORF">PSON_ATCC_30995.1.T1140008</name>
</gene>
<evidence type="ECO:0000256" key="1">
    <source>
        <dbReference type="SAM" id="Phobius"/>
    </source>
</evidence>
<evidence type="ECO:0008006" key="4">
    <source>
        <dbReference type="Google" id="ProtNLM"/>
    </source>
</evidence>
<comment type="caution">
    <text evidence="2">The sequence shown here is derived from an EMBL/GenBank/DDBJ whole genome shotgun (WGS) entry which is preliminary data.</text>
</comment>
<keyword evidence="3" id="KW-1185">Reference proteome</keyword>
<feature type="transmembrane region" description="Helical" evidence="1">
    <location>
        <begin position="178"/>
        <end position="196"/>
    </location>
</feature>